<reference evidence="2 3" key="1">
    <citation type="journal article" date="2018" name="Mol. Biol. Evol.">
        <title>Broad Genomic Sampling Reveals a Smut Pathogenic Ancestry of the Fungal Clade Ustilaginomycotina.</title>
        <authorList>
            <person name="Kijpornyongpan T."/>
            <person name="Mondo S.J."/>
            <person name="Barry K."/>
            <person name="Sandor L."/>
            <person name="Lee J."/>
            <person name="Lipzen A."/>
            <person name="Pangilinan J."/>
            <person name="LaButti K."/>
            <person name="Hainaut M."/>
            <person name="Henrissat B."/>
            <person name="Grigoriev I.V."/>
            <person name="Spatafora J.W."/>
            <person name="Aime M.C."/>
        </authorList>
    </citation>
    <scope>NUCLEOTIDE SEQUENCE [LARGE SCALE GENOMIC DNA]</scope>
    <source>
        <strain evidence="2 3">MCA 4718</strain>
    </source>
</reference>
<dbReference type="RefSeq" id="XP_025348314.1">
    <property type="nucleotide sequence ID" value="XM_025489599.1"/>
</dbReference>
<dbReference type="GeneID" id="37011333"/>
<protein>
    <submittedName>
        <fullName evidence="2">Uncharacterized protein</fullName>
    </submittedName>
</protein>
<evidence type="ECO:0000313" key="2">
    <source>
        <dbReference type="EMBL" id="PWN21154.1"/>
    </source>
</evidence>
<feature type="compositionally biased region" description="Basic and acidic residues" evidence="1">
    <location>
        <begin position="16"/>
        <end position="29"/>
    </location>
</feature>
<accession>A0A316U8H6</accession>
<feature type="region of interest" description="Disordered" evidence="1">
    <location>
        <begin position="1"/>
        <end position="30"/>
    </location>
</feature>
<proteinExistence type="predicted"/>
<sequence length="172" mass="20045">MPMAESKRVANPPGLHHGDPTLHGQDRNRGFGATHLRCLMSRKWRKWRRRRRRRGRRRRRKSWLMRKERKWERGKMACLCIPSRAKPVSSPASGADSAQEISFKERSGSPVSAWWADSARKFRSVGDADRQPLIRGWKGVRGLECQRRISHVRSFLRGISRCTRPSARAHSR</sequence>
<feature type="region of interest" description="Disordered" evidence="1">
    <location>
        <begin position="85"/>
        <end position="104"/>
    </location>
</feature>
<dbReference type="Proteomes" id="UP000245942">
    <property type="component" value="Unassembled WGS sequence"/>
</dbReference>
<evidence type="ECO:0000256" key="1">
    <source>
        <dbReference type="SAM" id="MobiDB-lite"/>
    </source>
</evidence>
<name>A0A316U8H6_9BASI</name>
<evidence type="ECO:0000313" key="3">
    <source>
        <dbReference type="Proteomes" id="UP000245942"/>
    </source>
</evidence>
<dbReference type="AlphaFoldDB" id="A0A316U8H6"/>
<dbReference type="EMBL" id="KZ819326">
    <property type="protein sequence ID" value="PWN21154.1"/>
    <property type="molecule type" value="Genomic_DNA"/>
</dbReference>
<keyword evidence="3" id="KW-1185">Reference proteome</keyword>
<gene>
    <name evidence="2" type="ORF">BCV69DRAFT_188858</name>
</gene>
<organism evidence="2 3">
    <name type="scientific">Pseudomicrostroma glucosiphilum</name>
    <dbReference type="NCBI Taxonomy" id="1684307"/>
    <lineage>
        <taxon>Eukaryota</taxon>
        <taxon>Fungi</taxon>
        <taxon>Dikarya</taxon>
        <taxon>Basidiomycota</taxon>
        <taxon>Ustilaginomycotina</taxon>
        <taxon>Exobasidiomycetes</taxon>
        <taxon>Microstromatales</taxon>
        <taxon>Microstromatales incertae sedis</taxon>
        <taxon>Pseudomicrostroma</taxon>
    </lineage>
</organism>